<accession>A0A4R1F458</accession>
<dbReference type="RefSeq" id="WP_131905679.1">
    <property type="nucleotide sequence ID" value="NZ_BAAAFU010000004.1"/>
</dbReference>
<evidence type="ECO:0000256" key="8">
    <source>
        <dbReference type="ARBA" id="ARBA00022801"/>
    </source>
</evidence>
<dbReference type="OrthoDB" id="9792386at2"/>
<protein>
    <recommendedName>
        <fullName evidence="6 10">5-hydroxyisourate hydrolase</fullName>
        <shortName evidence="10">HIU hydrolase</shortName>
        <shortName evidence="10">HIUHase</shortName>
        <ecNumber evidence="5 10">3.5.2.17</ecNumber>
    </recommendedName>
</protein>
<proteinExistence type="inferred from homology"/>
<dbReference type="PANTHER" id="PTHR10395">
    <property type="entry name" value="URICASE AND TRANSTHYRETIN-RELATED"/>
    <property type="match status" value="1"/>
</dbReference>
<dbReference type="InterPro" id="IPR014306">
    <property type="entry name" value="Hydroxyisourate_hydrolase"/>
</dbReference>
<evidence type="ECO:0000256" key="9">
    <source>
        <dbReference type="PIRSR" id="PIRSR600895-51"/>
    </source>
</evidence>
<organism evidence="12 13">
    <name type="scientific">Cocleimonas flava</name>
    <dbReference type="NCBI Taxonomy" id="634765"/>
    <lineage>
        <taxon>Bacteria</taxon>
        <taxon>Pseudomonadati</taxon>
        <taxon>Pseudomonadota</taxon>
        <taxon>Gammaproteobacteria</taxon>
        <taxon>Thiotrichales</taxon>
        <taxon>Thiotrichaceae</taxon>
        <taxon>Cocleimonas</taxon>
    </lineage>
</organism>
<dbReference type="PRINTS" id="PR00189">
    <property type="entry name" value="TRNSTHYRETIN"/>
</dbReference>
<gene>
    <name evidence="12" type="ORF">EV695_1912</name>
</gene>
<dbReference type="PANTHER" id="PTHR10395:SF7">
    <property type="entry name" value="5-HYDROXYISOURATE HYDROLASE"/>
    <property type="match status" value="1"/>
</dbReference>
<dbReference type="InterPro" id="IPR023419">
    <property type="entry name" value="Transthyretin_CS"/>
</dbReference>
<evidence type="ECO:0000313" key="12">
    <source>
        <dbReference type="EMBL" id="TCJ87402.1"/>
    </source>
</evidence>
<keyword evidence="7 10" id="KW-0659">Purine metabolism</keyword>
<dbReference type="EMBL" id="SMFQ01000003">
    <property type="protein sequence ID" value="TCJ87402.1"/>
    <property type="molecule type" value="Genomic_DNA"/>
</dbReference>
<dbReference type="EC" id="3.5.2.17" evidence="5 10"/>
<dbReference type="InterPro" id="IPR023416">
    <property type="entry name" value="Transthyretin/HIU_hydrolase_d"/>
</dbReference>
<dbReference type="GO" id="GO:0006144">
    <property type="term" value="P:purine nucleobase metabolic process"/>
    <property type="evidence" value="ECO:0007669"/>
    <property type="project" value="UniProtKB-KW"/>
</dbReference>
<comment type="catalytic activity">
    <reaction evidence="1 10">
        <text>5-hydroxyisourate + H2O = 5-hydroxy-2-oxo-4-ureido-2,5-dihydro-1H-imidazole-5-carboxylate + H(+)</text>
        <dbReference type="Rhea" id="RHEA:23736"/>
        <dbReference type="ChEBI" id="CHEBI:15377"/>
        <dbReference type="ChEBI" id="CHEBI:15378"/>
        <dbReference type="ChEBI" id="CHEBI:18072"/>
        <dbReference type="ChEBI" id="CHEBI:58639"/>
        <dbReference type="EC" id="3.5.2.17"/>
    </reaction>
</comment>
<name>A0A4R1F458_9GAMM</name>
<feature type="domain" description="Transthyretin/hydroxyisourate hydrolase" evidence="11">
    <location>
        <begin position="1"/>
        <end position="112"/>
    </location>
</feature>
<keyword evidence="13" id="KW-1185">Reference proteome</keyword>
<comment type="subunit">
    <text evidence="4 10">Homotetramer.</text>
</comment>
<evidence type="ECO:0000256" key="1">
    <source>
        <dbReference type="ARBA" id="ARBA00001043"/>
    </source>
</evidence>
<evidence type="ECO:0000313" key="13">
    <source>
        <dbReference type="Proteomes" id="UP000294887"/>
    </source>
</evidence>
<feature type="binding site" evidence="9">
    <location>
        <position position="110"/>
    </location>
    <ligand>
        <name>substrate</name>
    </ligand>
</feature>
<feature type="binding site" evidence="9">
    <location>
        <position position="45"/>
    </location>
    <ligand>
        <name>substrate</name>
    </ligand>
</feature>
<dbReference type="PROSITE" id="PS00769">
    <property type="entry name" value="TRANSTHYRETIN_2"/>
    <property type="match status" value="1"/>
</dbReference>
<dbReference type="NCBIfam" id="TIGR02962">
    <property type="entry name" value="hdxy_isourate"/>
    <property type="match status" value="1"/>
</dbReference>
<evidence type="ECO:0000256" key="4">
    <source>
        <dbReference type="ARBA" id="ARBA00011881"/>
    </source>
</evidence>
<comment type="similarity">
    <text evidence="3 10">Belongs to the transthyretin family. 5-hydroxyisourate hydrolase subfamily.</text>
</comment>
<dbReference type="GO" id="GO:0033971">
    <property type="term" value="F:hydroxyisourate hydrolase activity"/>
    <property type="evidence" value="ECO:0007669"/>
    <property type="project" value="UniProtKB-EC"/>
</dbReference>
<dbReference type="Proteomes" id="UP000294887">
    <property type="component" value="Unassembled WGS sequence"/>
</dbReference>
<reference evidence="12 13" key="1">
    <citation type="submission" date="2019-03" db="EMBL/GenBank/DDBJ databases">
        <title>Genomic Encyclopedia of Type Strains, Phase IV (KMG-IV): sequencing the most valuable type-strain genomes for metagenomic binning, comparative biology and taxonomic classification.</title>
        <authorList>
            <person name="Goeker M."/>
        </authorList>
    </citation>
    <scope>NUCLEOTIDE SEQUENCE [LARGE SCALE GENOMIC DNA]</scope>
    <source>
        <strain evidence="12 13">DSM 24830</strain>
    </source>
</reference>
<evidence type="ECO:0000256" key="10">
    <source>
        <dbReference type="RuleBase" id="RU361270"/>
    </source>
</evidence>
<evidence type="ECO:0000256" key="7">
    <source>
        <dbReference type="ARBA" id="ARBA00022631"/>
    </source>
</evidence>
<comment type="function">
    <text evidence="2">Catalyzes the hydrolysis of 5-hydroxyisourate (HIU) to 2-oxo-4-hydroxy-4-carboxy-5-ureidoimidazoline (OHCU).</text>
</comment>
<dbReference type="InterPro" id="IPR000895">
    <property type="entry name" value="Transthyretin/HIU_hydrolase"/>
</dbReference>
<dbReference type="SUPFAM" id="SSF49472">
    <property type="entry name" value="Transthyretin (synonym: prealbumin)"/>
    <property type="match status" value="1"/>
</dbReference>
<comment type="caution">
    <text evidence="12">The sequence shown here is derived from an EMBL/GenBank/DDBJ whole genome shotgun (WGS) entry which is preliminary data.</text>
</comment>
<dbReference type="SMART" id="SM00095">
    <property type="entry name" value="TR_THY"/>
    <property type="match status" value="1"/>
</dbReference>
<dbReference type="Gene3D" id="2.60.40.180">
    <property type="entry name" value="Transthyretin/hydroxyisourate hydrolase domain"/>
    <property type="match status" value="1"/>
</dbReference>
<evidence type="ECO:0000256" key="3">
    <source>
        <dbReference type="ARBA" id="ARBA00009850"/>
    </source>
</evidence>
<keyword evidence="8 10" id="KW-0378">Hydrolase</keyword>
<evidence type="ECO:0000256" key="2">
    <source>
        <dbReference type="ARBA" id="ARBA00002704"/>
    </source>
</evidence>
<evidence type="ECO:0000256" key="6">
    <source>
        <dbReference type="ARBA" id="ARBA00017539"/>
    </source>
</evidence>
<dbReference type="AlphaFoldDB" id="A0A4R1F458"/>
<sequence>MSQITTHVLDTAVGKPAEGIDLTLSQLVNDEWQLLGAGITNSDGRVSNLLADEIKLDAGRYKVLFVTEAYFQKQKIDAFYPYAEIVFDITGDGEHYHIPLLLSPFGYSTYRGS</sequence>
<evidence type="ECO:0000256" key="5">
    <source>
        <dbReference type="ARBA" id="ARBA00012609"/>
    </source>
</evidence>
<evidence type="ECO:0000259" key="11">
    <source>
        <dbReference type="SMART" id="SM00095"/>
    </source>
</evidence>
<dbReference type="CDD" id="cd05822">
    <property type="entry name" value="TLP_HIUase"/>
    <property type="match status" value="1"/>
</dbReference>
<dbReference type="InterPro" id="IPR036817">
    <property type="entry name" value="Transthyretin/HIU_hydrolase_sf"/>
</dbReference>
<feature type="binding site" evidence="9">
    <location>
        <position position="7"/>
    </location>
    <ligand>
        <name>substrate</name>
    </ligand>
</feature>
<dbReference type="Pfam" id="PF00576">
    <property type="entry name" value="Transthyretin"/>
    <property type="match status" value="1"/>
</dbReference>